<keyword evidence="2" id="KW-0596">Phosphopantetheine</keyword>
<dbReference type="Pfam" id="PF14535">
    <property type="entry name" value="AMP-binding_C_2"/>
    <property type="match status" value="1"/>
</dbReference>
<evidence type="ECO:0000256" key="9">
    <source>
        <dbReference type="ARBA" id="ARBA00068695"/>
    </source>
</evidence>
<dbReference type="PANTHER" id="PTHR43439">
    <property type="entry name" value="PHENYLACETATE-COENZYME A LIGASE"/>
    <property type="match status" value="1"/>
</dbReference>
<keyword evidence="15" id="KW-1185">Reference proteome</keyword>
<evidence type="ECO:0000313" key="14">
    <source>
        <dbReference type="EMBL" id="PFG16199.1"/>
    </source>
</evidence>
<dbReference type="InterPro" id="IPR000873">
    <property type="entry name" value="AMP-dep_synth/lig_dom"/>
</dbReference>
<comment type="subunit">
    <text evidence="1">Monomer.</text>
</comment>
<dbReference type="InterPro" id="IPR042099">
    <property type="entry name" value="ANL_N_sf"/>
</dbReference>
<comment type="similarity">
    <text evidence="7 11">Belongs to the phenylacetyl-CoA ligase family.</text>
</comment>
<evidence type="ECO:0000256" key="5">
    <source>
        <dbReference type="ARBA" id="ARBA00022741"/>
    </source>
</evidence>
<dbReference type="CDD" id="cd05913">
    <property type="entry name" value="PaaK"/>
    <property type="match status" value="1"/>
</dbReference>
<evidence type="ECO:0000256" key="8">
    <source>
        <dbReference type="ARBA" id="ARBA00066629"/>
    </source>
</evidence>
<feature type="domain" description="AMP-dependent synthetase/ligase" evidence="12">
    <location>
        <begin position="78"/>
        <end position="283"/>
    </location>
</feature>
<evidence type="ECO:0000313" key="15">
    <source>
        <dbReference type="Proteomes" id="UP000226079"/>
    </source>
</evidence>
<organism evidence="14 15">
    <name type="scientific">Propionicimonas paludicola</name>
    <dbReference type="NCBI Taxonomy" id="185243"/>
    <lineage>
        <taxon>Bacteria</taxon>
        <taxon>Bacillati</taxon>
        <taxon>Actinomycetota</taxon>
        <taxon>Actinomycetes</taxon>
        <taxon>Propionibacteriales</taxon>
        <taxon>Nocardioidaceae</taxon>
        <taxon>Propionicimonas</taxon>
    </lineage>
</organism>
<evidence type="ECO:0000256" key="10">
    <source>
        <dbReference type="ARBA" id="ARBA00075111"/>
    </source>
</evidence>
<dbReference type="Proteomes" id="UP000226079">
    <property type="component" value="Unassembled WGS sequence"/>
</dbReference>
<dbReference type="Gene3D" id="3.40.50.12780">
    <property type="entry name" value="N-terminal domain of ligase-like"/>
    <property type="match status" value="1"/>
</dbReference>
<dbReference type="InterPro" id="IPR045851">
    <property type="entry name" value="AMP-bd_C_sf"/>
</dbReference>
<dbReference type="GO" id="GO:0010124">
    <property type="term" value="P:phenylacetate catabolic process"/>
    <property type="evidence" value="ECO:0007669"/>
    <property type="project" value="UniProtKB-UniRule"/>
</dbReference>
<dbReference type="PIRSF" id="PIRSF006444">
    <property type="entry name" value="PaaK"/>
    <property type="match status" value="1"/>
</dbReference>
<dbReference type="FunFam" id="3.40.50.12780:FF:000016">
    <property type="entry name" value="Phenylacetate-coenzyme A ligase"/>
    <property type="match status" value="1"/>
</dbReference>
<dbReference type="Pfam" id="PF00501">
    <property type="entry name" value="AMP-binding"/>
    <property type="match status" value="1"/>
</dbReference>
<comment type="catalytic activity">
    <reaction evidence="11">
        <text>2-phenylacetate + ATP + CoA = phenylacetyl-CoA + AMP + diphosphate</text>
        <dbReference type="Rhea" id="RHEA:20956"/>
        <dbReference type="ChEBI" id="CHEBI:18401"/>
        <dbReference type="ChEBI" id="CHEBI:30616"/>
        <dbReference type="ChEBI" id="CHEBI:33019"/>
        <dbReference type="ChEBI" id="CHEBI:57287"/>
        <dbReference type="ChEBI" id="CHEBI:57390"/>
        <dbReference type="ChEBI" id="CHEBI:456215"/>
        <dbReference type="EC" id="6.2.1.30"/>
    </reaction>
</comment>
<dbReference type="SUPFAM" id="SSF56801">
    <property type="entry name" value="Acetyl-CoA synthetase-like"/>
    <property type="match status" value="1"/>
</dbReference>
<comment type="caution">
    <text evidence="14">The sequence shown here is derived from an EMBL/GenBank/DDBJ whole genome shotgun (WGS) entry which is preliminary data.</text>
</comment>
<evidence type="ECO:0000256" key="6">
    <source>
        <dbReference type="ARBA" id="ARBA00060591"/>
    </source>
</evidence>
<evidence type="ECO:0000256" key="11">
    <source>
        <dbReference type="PIRNR" id="PIRNR006444"/>
    </source>
</evidence>
<evidence type="ECO:0000256" key="4">
    <source>
        <dbReference type="ARBA" id="ARBA00022598"/>
    </source>
</evidence>
<protein>
    <recommendedName>
        <fullName evidence="9 11">Phenylacetate-coenzyme A ligase</fullName>
        <ecNumber evidence="8 11">6.2.1.30</ecNumber>
    </recommendedName>
    <alternativeName>
        <fullName evidence="10 11">Phenylacetyl-CoA ligase</fullName>
    </alternativeName>
</protein>
<reference evidence="14 15" key="1">
    <citation type="submission" date="2017-10" db="EMBL/GenBank/DDBJ databases">
        <title>Sequencing the genomes of 1000 actinobacteria strains.</title>
        <authorList>
            <person name="Klenk H.-P."/>
        </authorList>
    </citation>
    <scope>NUCLEOTIDE SEQUENCE [LARGE SCALE GENOMIC DNA]</scope>
    <source>
        <strain evidence="14 15">DSM 15597</strain>
    </source>
</reference>
<dbReference type="InterPro" id="IPR011880">
    <property type="entry name" value="PA_CoA_ligase"/>
</dbReference>
<comment type="function">
    <text evidence="11">Catalyzes the activation of phenylacetic acid (PA) to phenylacetyl-CoA (PA-CoA).</text>
</comment>
<dbReference type="EC" id="6.2.1.30" evidence="8 11"/>
<gene>
    <name evidence="14" type="ORF">ATK74_0731</name>
</gene>
<evidence type="ECO:0000256" key="3">
    <source>
        <dbReference type="ARBA" id="ARBA00022553"/>
    </source>
</evidence>
<accession>A0A2A9CRN1</accession>
<evidence type="ECO:0000256" key="7">
    <source>
        <dbReference type="ARBA" id="ARBA00061566"/>
    </source>
</evidence>
<dbReference type="RefSeq" id="WP_098459760.1">
    <property type="nucleotide sequence ID" value="NZ_PDJC01000001.1"/>
</dbReference>
<dbReference type="GO" id="GO:0000166">
    <property type="term" value="F:nucleotide binding"/>
    <property type="evidence" value="ECO:0007669"/>
    <property type="project" value="UniProtKB-KW"/>
</dbReference>
<keyword evidence="3" id="KW-0597">Phosphoprotein</keyword>
<dbReference type="EMBL" id="PDJC01000001">
    <property type="protein sequence ID" value="PFG16199.1"/>
    <property type="molecule type" value="Genomic_DNA"/>
</dbReference>
<evidence type="ECO:0000259" key="12">
    <source>
        <dbReference type="Pfam" id="PF00501"/>
    </source>
</evidence>
<dbReference type="AlphaFoldDB" id="A0A2A9CRN1"/>
<evidence type="ECO:0000256" key="2">
    <source>
        <dbReference type="ARBA" id="ARBA00022450"/>
    </source>
</evidence>
<proteinExistence type="inferred from homology"/>
<dbReference type="GO" id="GO:0047475">
    <property type="term" value="F:phenylacetate-CoA ligase activity"/>
    <property type="evidence" value="ECO:0007669"/>
    <property type="project" value="UniProtKB-EC"/>
</dbReference>
<keyword evidence="5 11" id="KW-0547">Nucleotide-binding</keyword>
<comment type="pathway">
    <text evidence="6 11">Aromatic compound metabolism; phenylacetate degradation.</text>
</comment>
<feature type="domain" description="AMP-dependent ligase C-terminal" evidence="13">
    <location>
        <begin position="333"/>
        <end position="429"/>
    </location>
</feature>
<evidence type="ECO:0000256" key="1">
    <source>
        <dbReference type="ARBA" id="ARBA00011245"/>
    </source>
</evidence>
<dbReference type="InterPro" id="IPR051414">
    <property type="entry name" value="Adenylate-forming_Reductase"/>
</dbReference>
<name>A0A2A9CRN1_9ACTN</name>
<dbReference type="UniPathway" id="UPA00930"/>
<dbReference type="Gene3D" id="3.30.300.30">
    <property type="match status" value="1"/>
</dbReference>
<dbReference type="InterPro" id="IPR028154">
    <property type="entry name" value="AMP-dep_Lig_C"/>
</dbReference>
<sequence length="435" mass="48087">MWNEAAQTMPVDQLRALQLSRLKSLLALVHDRVDFYRHRLDDAGVVPSEVTSLDDLAQVPFTSKYDMREVFPFGLFAVPAEEIVEVHMSSGTTGKPVVGGYTRADLDLWQEVMARTLDAGGLHAGDVIQVAYGYGLFTGGLGGHYGGTRLGAMTLPMSSGNTFRQLNTMADFGTTALLCTPSYALFIAEQAREQGVDLASGPLRAGFFGAEPWSAEMRSDIETKLGIKAYDIYGLTELIGPGVAAECTEQNGLHIFEDHFYPEIVDSETGAVLPAGEKGELVLTTLTRTGTPVLRYRTRDITYLIDEPCPCGRTSRRIHRLMGRNDDMLIIRGVNVFPQQVEEVLLRIEGVEPYYRIVVDRDGSMDTLEVEVEMTEGLFSDEVRTVLALERRIEHELRLALGIQAVVKLVNPKTIERSEGKAKRIVDRRAVTTSI</sequence>
<keyword evidence="4 11" id="KW-0436">Ligase</keyword>
<dbReference type="OrthoDB" id="580775at2"/>
<dbReference type="PANTHER" id="PTHR43439:SF2">
    <property type="entry name" value="ENZYME, PUTATIVE (JCVI)-RELATED"/>
    <property type="match status" value="1"/>
</dbReference>
<evidence type="ECO:0000259" key="13">
    <source>
        <dbReference type="Pfam" id="PF14535"/>
    </source>
</evidence>